<organism evidence="1 2">
    <name type="scientific">Bacillus subtilis</name>
    <dbReference type="NCBI Taxonomy" id="1423"/>
    <lineage>
        <taxon>Bacteria</taxon>
        <taxon>Bacillati</taxon>
        <taxon>Bacillota</taxon>
        <taxon>Bacilli</taxon>
        <taxon>Bacillales</taxon>
        <taxon>Bacillaceae</taxon>
        <taxon>Bacillus</taxon>
    </lineage>
</organism>
<evidence type="ECO:0000313" key="2">
    <source>
        <dbReference type="Proteomes" id="UP000032247"/>
    </source>
</evidence>
<dbReference type="AlphaFoldDB" id="A0A0D1IPA5"/>
<comment type="caution">
    <text evidence="1">The sequence shown here is derived from an EMBL/GenBank/DDBJ whole genome shotgun (WGS) entry which is preliminary data.</text>
</comment>
<protein>
    <submittedName>
        <fullName evidence="1">Uncharacterized protein</fullName>
    </submittedName>
</protein>
<dbReference type="EMBL" id="JXBC01000003">
    <property type="protein sequence ID" value="KIU11138.1"/>
    <property type="molecule type" value="Genomic_DNA"/>
</dbReference>
<proteinExistence type="predicted"/>
<sequence length="64" mass="7533">MIRSLTLPEEKTKIIVGKPIVAESNVKVTVIYDYREEPEEAFWIHLSDGSEMFVDDHKVFMKYE</sequence>
<dbReference type="PATRIC" id="fig|1423.173.peg.1780"/>
<reference evidence="1 2" key="1">
    <citation type="submission" date="2014-12" db="EMBL/GenBank/DDBJ databases">
        <title>Comparative genome analysis of Bacillus coagulans HM-08, Clostridium butyricum HM-68, Bacillus subtilis HM-66 and Bacillus licheniformis BL-09.</title>
        <authorList>
            <person name="Zhang H."/>
        </authorList>
    </citation>
    <scope>NUCLEOTIDE SEQUENCE [LARGE SCALE GENOMIC DNA]</scope>
    <source>
        <strain evidence="1 2">HM-66</strain>
    </source>
</reference>
<name>A0A0D1IPA5_BACIU</name>
<evidence type="ECO:0000313" key="1">
    <source>
        <dbReference type="EMBL" id="KIU11138.1"/>
    </source>
</evidence>
<dbReference type="Proteomes" id="UP000032247">
    <property type="component" value="Unassembled WGS sequence"/>
</dbReference>
<gene>
    <name evidence="1" type="ORF">SC09_Contig24orf00012</name>
</gene>
<accession>A0A0D1IPA5</accession>
<dbReference type="STRING" id="483913.AN935_09790"/>